<dbReference type="InterPro" id="IPR014013">
    <property type="entry name" value="Helic_SF1/SF2_ATP-bd_DinG/Rad3"/>
</dbReference>
<evidence type="ECO:0000259" key="18">
    <source>
        <dbReference type="PROSITE" id="PS51193"/>
    </source>
</evidence>
<dbReference type="SUPFAM" id="SSF52540">
    <property type="entry name" value="P-loop containing nucleoside triphosphate hydrolases"/>
    <property type="match status" value="1"/>
</dbReference>
<dbReference type="InterPro" id="IPR006555">
    <property type="entry name" value="ATP-dep_Helicase_C"/>
</dbReference>
<dbReference type="PANTHER" id="PTHR11472">
    <property type="entry name" value="DNA REPAIR DEAD HELICASE RAD3/XP-D SUBFAMILY MEMBER"/>
    <property type="match status" value="1"/>
</dbReference>
<dbReference type="PANTHER" id="PTHR11472:SF34">
    <property type="entry name" value="REGULATOR OF TELOMERE ELONGATION HELICASE 1"/>
    <property type="match status" value="1"/>
</dbReference>
<keyword evidence="10 17" id="KW-0411">Iron-sulfur</keyword>
<evidence type="ECO:0000256" key="15">
    <source>
        <dbReference type="ARBA" id="ARBA00049360"/>
    </source>
</evidence>
<evidence type="ECO:0000256" key="6">
    <source>
        <dbReference type="ARBA" id="ARBA00022801"/>
    </source>
</evidence>
<dbReference type="SMART" id="SM00488">
    <property type="entry name" value="DEXDc2"/>
    <property type="match status" value="1"/>
</dbReference>
<dbReference type="Pfam" id="PF13307">
    <property type="entry name" value="Helicase_C_2"/>
    <property type="match status" value="1"/>
</dbReference>
<evidence type="ECO:0000256" key="10">
    <source>
        <dbReference type="ARBA" id="ARBA00023014"/>
    </source>
</evidence>
<dbReference type="InterPro" id="IPR014001">
    <property type="entry name" value="Helicase_ATP-bd"/>
</dbReference>
<keyword evidence="9 17" id="KW-0408">Iron</keyword>
<keyword evidence="13 17" id="KW-0413">Isomerase</keyword>
<dbReference type="Pfam" id="PF23116">
    <property type="entry name" value="HHD_RTEL1"/>
    <property type="match status" value="1"/>
</dbReference>
<dbReference type="Gene3D" id="3.40.50.300">
    <property type="entry name" value="P-loop containing nucleotide triphosphate hydrolases"/>
    <property type="match status" value="2"/>
</dbReference>
<keyword evidence="2 17" id="KW-0004">4Fe-4S</keyword>
<gene>
    <name evidence="19" type="ORF">PSYICH_LOCUS14763</name>
</gene>
<comment type="function">
    <text evidence="17">A probable ATP-dependent DNA helicase implicated in DNA repair and the maintenance of genomic stability. Acts as an anti-recombinase to counteract toxic recombination and limit crossover during meiosis. Regulates meiotic recombination and crossover homeostasis by physically dissociating strand invasion events and thereby promotes noncrossover repair by meiotic synthesis dependent strand annealing (SDSA) as well as disassembly of D loop recombination intermediates.</text>
</comment>
<dbReference type="InterPro" id="IPR057498">
    <property type="entry name" value="Rtel1_ARCH"/>
</dbReference>
<dbReference type="InterPro" id="IPR010614">
    <property type="entry name" value="RAD3-like_helicase_DEAD"/>
</dbReference>
<dbReference type="GO" id="GO:0006281">
    <property type="term" value="P:DNA repair"/>
    <property type="evidence" value="ECO:0007669"/>
    <property type="project" value="UniProtKB-UniRule"/>
</dbReference>
<dbReference type="HAMAP" id="MF_03065">
    <property type="entry name" value="RTEL1"/>
    <property type="match status" value="1"/>
</dbReference>
<dbReference type="AlphaFoldDB" id="A0A9P0GLL0"/>
<evidence type="ECO:0000256" key="2">
    <source>
        <dbReference type="ARBA" id="ARBA00022485"/>
    </source>
</evidence>
<feature type="binding site" evidence="17">
    <location>
        <position position="207"/>
    </location>
    <ligand>
        <name>[4Fe-4S] cluster</name>
        <dbReference type="ChEBI" id="CHEBI:49883"/>
    </ligand>
</feature>
<keyword evidence="12 17" id="KW-0234">DNA repair</keyword>
<dbReference type="Gene3D" id="1.20.1160.20">
    <property type="match status" value="1"/>
</dbReference>
<dbReference type="GO" id="GO:0005524">
    <property type="term" value="F:ATP binding"/>
    <property type="evidence" value="ECO:0007669"/>
    <property type="project" value="UniProtKB-UniRule"/>
</dbReference>
<feature type="binding site" evidence="17">
    <location>
        <position position="171"/>
    </location>
    <ligand>
        <name>[4Fe-4S] cluster</name>
        <dbReference type="ChEBI" id="CHEBI:49883"/>
    </ligand>
</feature>
<dbReference type="SMART" id="SM00491">
    <property type="entry name" value="HELICc2"/>
    <property type="match status" value="1"/>
</dbReference>
<evidence type="ECO:0000256" key="3">
    <source>
        <dbReference type="ARBA" id="ARBA00022723"/>
    </source>
</evidence>
<accession>A0A9P0GLL0</accession>
<evidence type="ECO:0000256" key="17">
    <source>
        <dbReference type="HAMAP-Rule" id="MF_03065"/>
    </source>
</evidence>
<evidence type="ECO:0000256" key="9">
    <source>
        <dbReference type="ARBA" id="ARBA00023004"/>
    </source>
</evidence>
<reference evidence="19" key="1">
    <citation type="submission" date="2022-01" db="EMBL/GenBank/DDBJ databases">
        <authorList>
            <person name="King R."/>
        </authorList>
    </citation>
    <scope>NUCLEOTIDE SEQUENCE</scope>
</reference>
<dbReference type="GO" id="GO:0003677">
    <property type="term" value="F:DNA binding"/>
    <property type="evidence" value="ECO:0007669"/>
    <property type="project" value="UniProtKB-UniRule"/>
</dbReference>
<dbReference type="InterPro" id="IPR027417">
    <property type="entry name" value="P-loop_NTPase"/>
</dbReference>
<comment type="similarity">
    <text evidence="17">Belongs to the helicase family. RAD3/XPD subfamily.</text>
</comment>
<dbReference type="InterPro" id="IPR006554">
    <property type="entry name" value="Helicase-like_DEXD_c2"/>
</dbReference>
<dbReference type="Pfam" id="PF23109">
    <property type="entry name" value="ARCH_RTEL1"/>
    <property type="match status" value="1"/>
</dbReference>
<evidence type="ECO:0000256" key="1">
    <source>
        <dbReference type="ARBA" id="ARBA00004123"/>
    </source>
</evidence>
<dbReference type="EMBL" id="OV651820">
    <property type="protein sequence ID" value="CAH1114201.1"/>
    <property type="molecule type" value="Genomic_DNA"/>
</dbReference>
<keyword evidence="5 17" id="KW-0227">DNA damage</keyword>
<dbReference type="GO" id="GO:0010569">
    <property type="term" value="P:regulation of double-strand break repair via homologous recombination"/>
    <property type="evidence" value="ECO:0007669"/>
    <property type="project" value="UniProtKB-UniRule"/>
</dbReference>
<dbReference type="SMART" id="SM00487">
    <property type="entry name" value="DEXDc"/>
    <property type="match status" value="1"/>
</dbReference>
<dbReference type="Proteomes" id="UP001153636">
    <property type="component" value="Chromosome 8"/>
</dbReference>
<dbReference type="GO" id="GO:0090657">
    <property type="term" value="P:telomeric loop disassembly"/>
    <property type="evidence" value="ECO:0007669"/>
    <property type="project" value="TreeGrafter"/>
</dbReference>
<keyword evidence="3 17" id="KW-0479">Metal-binding</keyword>
<keyword evidence="20" id="KW-1185">Reference proteome</keyword>
<evidence type="ECO:0000256" key="14">
    <source>
        <dbReference type="ARBA" id="ARBA00023242"/>
    </source>
</evidence>
<feature type="binding site" evidence="17">
    <location>
        <position position="144"/>
    </location>
    <ligand>
        <name>[4Fe-4S] cluster</name>
        <dbReference type="ChEBI" id="CHEBI:49883"/>
    </ligand>
</feature>
<evidence type="ECO:0000256" key="16">
    <source>
        <dbReference type="ARBA" id="ARBA00073810"/>
    </source>
</evidence>
<dbReference type="InterPro" id="IPR030845">
    <property type="entry name" value="RTEL1"/>
</dbReference>
<dbReference type="GO" id="GO:0051539">
    <property type="term" value="F:4 iron, 4 sulfur cluster binding"/>
    <property type="evidence" value="ECO:0007669"/>
    <property type="project" value="UniProtKB-UniRule"/>
</dbReference>
<dbReference type="GO" id="GO:1904430">
    <property type="term" value="P:negative regulation of t-circle formation"/>
    <property type="evidence" value="ECO:0007669"/>
    <property type="project" value="TreeGrafter"/>
</dbReference>
<keyword evidence="6 17" id="KW-0378">Hydrolase</keyword>
<evidence type="ECO:0000256" key="12">
    <source>
        <dbReference type="ARBA" id="ARBA00023204"/>
    </source>
</evidence>
<sequence length="885" mass="100307">MTTVTLRGVPINFPYEPYTIQKDYMEKVLDCLQNDTHGVLESPTGTGKTLSLLCSTLAWMQLKKAQIQAQRALQSEEALFLKQVNEQIEDVAGKSLNARSLSGLPRIIYASRTHSQLTQCMQEMKKTAYSHMKAVVLGSRDQMCIHPEVEKEDNRTFKMTMCELKRKTRSCKFFNKVESFKINPRVTNVNIMDIEDIVTLGKGCGFCPYYMSKELKEQSDIIFMPYNYLLDPSLRKSLNISLLNSVVILDEAHNVERICEESASLQIKSSDIALAIEEVTTTMKMMSEENLGFDDSPKDFDTEDLCILKEVFLNLEKEIDKIDLKGKSAGLTLDGTYIFNLLESAGIRPENFYSIVKLISNIVQFLATASDGLFVRKGNSLKLFEDIFTVVFSSLSKDYMEKVKKCYKVHIQEEEVKKKRADNWLSKMVTSRAGGKIINYWCFSPGFGMKLLLNQGIKCLILTSGTLAPLKPLISELEINVGVRLENPHIIGSDQICVRIIPAGPDSEPLNSNFQNRDNPKYINSLGMSILNITKMVPDGLLIFFPSYPIMLKCQQTWQQSGIWGSINNIKAIYVEPRDKNSFNTAMSDYYSKIKNPDCKGAIFMGVCRGKVSEGLDFVDANGRTVIITGLPFPPLKDPKIILKRQYLDRCNAENKEFLRGQEWYSLEASRAVNQAIGRVIRHKDDYGAILLLDNRFNGLSLKSQMSLWIRNHIKVVKNFGELLRELKLFFNAADVKFKPATRFDYSLQNSTLETASSSENLFPTGDVTIHKRNKPELQNGSKKIKLTVVPNSKQPAIVPLSSSTSTEYIIMVKKNLDGATFLEFKEALEAYRTFNSLNILLSSLDKIFRNKTHLKYLIPGLETYIKIDHKIEFSVYCQNNGLLS</sequence>
<feature type="domain" description="Helicase ATP-binding" evidence="18">
    <location>
        <begin position="7"/>
        <end position="336"/>
    </location>
</feature>
<dbReference type="CDD" id="cd17970">
    <property type="entry name" value="DEAHc_FancJ"/>
    <property type="match status" value="1"/>
</dbReference>
<dbReference type="OrthoDB" id="19182at2759"/>
<dbReference type="PROSITE" id="PS00690">
    <property type="entry name" value="DEAH_ATP_HELICASE"/>
    <property type="match status" value="1"/>
</dbReference>
<evidence type="ECO:0000256" key="4">
    <source>
        <dbReference type="ARBA" id="ARBA00022741"/>
    </source>
</evidence>
<dbReference type="InterPro" id="IPR013020">
    <property type="entry name" value="Rad3/Chl1-like"/>
</dbReference>
<feature type="binding site" evidence="17">
    <location>
        <position position="162"/>
    </location>
    <ligand>
        <name>[4Fe-4S] cluster</name>
        <dbReference type="ChEBI" id="CHEBI:49883"/>
    </ligand>
</feature>
<dbReference type="InterPro" id="IPR002464">
    <property type="entry name" value="DNA/RNA_helicase_DEAH_CS"/>
</dbReference>
<comment type="catalytic activity">
    <reaction evidence="15 17">
        <text>ATP + H2O = ADP + phosphate + H(+)</text>
        <dbReference type="Rhea" id="RHEA:13065"/>
        <dbReference type="ChEBI" id="CHEBI:15377"/>
        <dbReference type="ChEBI" id="CHEBI:15378"/>
        <dbReference type="ChEBI" id="CHEBI:30616"/>
        <dbReference type="ChEBI" id="CHEBI:43474"/>
        <dbReference type="ChEBI" id="CHEBI:456216"/>
    </reaction>
</comment>
<dbReference type="GO" id="GO:0046872">
    <property type="term" value="F:metal ion binding"/>
    <property type="evidence" value="ECO:0007669"/>
    <property type="project" value="UniProtKB-UniRule"/>
</dbReference>
<dbReference type="GO" id="GO:0070182">
    <property type="term" value="F:DNA polymerase binding"/>
    <property type="evidence" value="ECO:0007669"/>
    <property type="project" value="TreeGrafter"/>
</dbReference>
<dbReference type="Pfam" id="PF06733">
    <property type="entry name" value="DEAD_2"/>
    <property type="match status" value="1"/>
</dbReference>
<evidence type="ECO:0000256" key="11">
    <source>
        <dbReference type="ARBA" id="ARBA00023125"/>
    </source>
</evidence>
<keyword evidence="8 17" id="KW-0067">ATP-binding</keyword>
<dbReference type="InterPro" id="IPR045028">
    <property type="entry name" value="DinG/Rad3-like"/>
</dbReference>
<dbReference type="GO" id="GO:0006260">
    <property type="term" value="P:DNA replication"/>
    <property type="evidence" value="ECO:0007669"/>
    <property type="project" value="InterPro"/>
</dbReference>
<dbReference type="GO" id="GO:0003678">
    <property type="term" value="F:DNA helicase activity"/>
    <property type="evidence" value="ECO:0007669"/>
    <property type="project" value="UniProtKB-UniRule"/>
</dbReference>
<comment type="subcellular location">
    <subcellularLocation>
        <location evidence="1 17">Nucleus</location>
    </subcellularLocation>
</comment>
<dbReference type="PROSITE" id="PS51193">
    <property type="entry name" value="HELICASE_ATP_BIND_2"/>
    <property type="match status" value="1"/>
</dbReference>
<evidence type="ECO:0000313" key="19">
    <source>
        <dbReference type="EMBL" id="CAH1114201.1"/>
    </source>
</evidence>
<proteinExistence type="inferred from homology"/>
<dbReference type="GO" id="GO:0016818">
    <property type="term" value="F:hydrolase activity, acting on acid anhydrides, in phosphorus-containing anhydrides"/>
    <property type="evidence" value="ECO:0007669"/>
    <property type="project" value="InterPro"/>
</dbReference>
<dbReference type="GO" id="GO:0006310">
    <property type="term" value="P:DNA recombination"/>
    <property type="evidence" value="ECO:0007669"/>
    <property type="project" value="InterPro"/>
</dbReference>
<evidence type="ECO:0000313" key="20">
    <source>
        <dbReference type="Proteomes" id="UP001153636"/>
    </source>
</evidence>
<evidence type="ECO:0000256" key="5">
    <source>
        <dbReference type="ARBA" id="ARBA00022763"/>
    </source>
</evidence>
<keyword evidence="4 17" id="KW-0547">Nucleotide-binding</keyword>
<dbReference type="GO" id="GO:0045910">
    <property type="term" value="P:negative regulation of DNA recombination"/>
    <property type="evidence" value="ECO:0007669"/>
    <property type="project" value="TreeGrafter"/>
</dbReference>
<evidence type="ECO:0000256" key="13">
    <source>
        <dbReference type="ARBA" id="ARBA00023235"/>
    </source>
</evidence>
<evidence type="ECO:0000256" key="8">
    <source>
        <dbReference type="ARBA" id="ARBA00022840"/>
    </source>
</evidence>
<protein>
    <recommendedName>
        <fullName evidence="16 17">Regulator of telomere elongation helicase 1 homolog</fullName>
        <ecNumber evidence="17">5.6.2.-</ecNumber>
    </recommendedName>
</protein>
<name>A0A9P0GLL0_9CUCU</name>
<keyword evidence="7 17" id="KW-0347">Helicase</keyword>
<dbReference type="NCBIfam" id="TIGR00604">
    <property type="entry name" value="rad3"/>
    <property type="match status" value="1"/>
</dbReference>
<evidence type="ECO:0000256" key="7">
    <source>
        <dbReference type="ARBA" id="ARBA00022806"/>
    </source>
</evidence>
<keyword evidence="11 17" id="KW-0238">DNA-binding</keyword>
<dbReference type="FunFam" id="3.40.50.300:FF:000431">
    <property type="entry name" value="Regulator of telomere elongation helicase 1"/>
    <property type="match status" value="1"/>
</dbReference>
<keyword evidence="14 17" id="KW-0539">Nucleus</keyword>
<dbReference type="CDD" id="cd18788">
    <property type="entry name" value="SF2_C_XPD"/>
    <property type="match status" value="1"/>
</dbReference>
<dbReference type="EC" id="5.6.2.-" evidence="17"/>
<organism evidence="19 20">
    <name type="scientific">Psylliodes chrysocephalus</name>
    <dbReference type="NCBI Taxonomy" id="3402493"/>
    <lineage>
        <taxon>Eukaryota</taxon>
        <taxon>Metazoa</taxon>
        <taxon>Ecdysozoa</taxon>
        <taxon>Arthropoda</taxon>
        <taxon>Hexapoda</taxon>
        <taxon>Insecta</taxon>
        <taxon>Pterygota</taxon>
        <taxon>Neoptera</taxon>
        <taxon>Endopterygota</taxon>
        <taxon>Coleoptera</taxon>
        <taxon>Polyphaga</taxon>
        <taxon>Cucujiformia</taxon>
        <taxon>Chrysomeloidea</taxon>
        <taxon>Chrysomelidae</taxon>
        <taxon>Galerucinae</taxon>
        <taxon>Alticini</taxon>
        <taxon>Psylliodes</taxon>
    </lineage>
</organism>
<dbReference type="GO" id="GO:0005634">
    <property type="term" value="C:nucleus"/>
    <property type="evidence" value="ECO:0007669"/>
    <property type="project" value="UniProtKB-SubCell"/>
</dbReference>